<evidence type="ECO:0000256" key="7">
    <source>
        <dbReference type="SAM" id="Phobius"/>
    </source>
</evidence>
<dbReference type="InterPro" id="IPR007498">
    <property type="entry name" value="PqiA-like"/>
</dbReference>
<name>A0ABU2WJA2_9GAMM</name>
<keyword evidence="6 7" id="KW-0472">Membrane</keyword>
<proteinExistence type="predicted"/>
<dbReference type="RefSeq" id="WP_311365310.1">
    <property type="nucleotide sequence ID" value="NZ_JAVRIC010000015.1"/>
</dbReference>
<evidence type="ECO:0000256" key="6">
    <source>
        <dbReference type="ARBA" id="ARBA00023136"/>
    </source>
</evidence>
<evidence type="ECO:0000256" key="5">
    <source>
        <dbReference type="ARBA" id="ARBA00022989"/>
    </source>
</evidence>
<evidence type="ECO:0000313" key="9">
    <source>
        <dbReference type="Proteomes" id="UP001254608"/>
    </source>
</evidence>
<dbReference type="PANTHER" id="PTHR30462">
    <property type="entry name" value="INTERMEMBRANE TRANSPORT PROTEIN PQIB-RELATED"/>
    <property type="match status" value="1"/>
</dbReference>
<dbReference type="InterPro" id="IPR051800">
    <property type="entry name" value="PqiA-PqiB_transport"/>
</dbReference>
<evidence type="ECO:0000256" key="1">
    <source>
        <dbReference type="ARBA" id="ARBA00004533"/>
    </source>
</evidence>
<feature type="transmembrane region" description="Helical" evidence="7">
    <location>
        <begin position="180"/>
        <end position="197"/>
    </location>
</feature>
<keyword evidence="3" id="KW-0997">Cell inner membrane</keyword>
<dbReference type="PANTHER" id="PTHR30462:SF3">
    <property type="entry name" value="INTERMEMBRANE TRANSPORT PROTEIN PQIA"/>
    <property type="match status" value="1"/>
</dbReference>
<feature type="transmembrane region" description="Helical" evidence="7">
    <location>
        <begin position="54"/>
        <end position="73"/>
    </location>
</feature>
<dbReference type="Pfam" id="PF04403">
    <property type="entry name" value="PqiA"/>
    <property type="match status" value="1"/>
</dbReference>
<evidence type="ECO:0000313" key="8">
    <source>
        <dbReference type="EMBL" id="MDT0497917.1"/>
    </source>
</evidence>
<keyword evidence="4 7" id="KW-0812">Transmembrane</keyword>
<comment type="caution">
    <text evidence="8">The sequence shown here is derived from an EMBL/GenBank/DDBJ whole genome shotgun (WGS) entry which is preliminary data.</text>
</comment>
<dbReference type="Proteomes" id="UP001254608">
    <property type="component" value="Unassembled WGS sequence"/>
</dbReference>
<comment type="subcellular location">
    <subcellularLocation>
        <location evidence="1">Cell inner membrane</location>
    </subcellularLocation>
</comment>
<feature type="transmembrane region" description="Helical" evidence="7">
    <location>
        <begin position="101"/>
        <end position="126"/>
    </location>
</feature>
<dbReference type="EMBL" id="JAVRIC010000015">
    <property type="protein sequence ID" value="MDT0497917.1"/>
    <property type="molecule type" value="Genomic_DNA"/>
</dbReference>
<accession>A0ABU2WJA2</accession>
<sequence length="212" mass="22959">MSARGGVVEARDLGVLGCHACGLVSRDIGADHSHCPRCRASLHRREPASISRTWALLLAAALLYIPANLLPIMKTATLFDSHADTILSGVVVLWRSGSIDLAIIVFVASIVVPIFKIAVLALLLITAQRGSDWRRPERAKLYRMIEFIGHWSMLDVFVVALLAALVHFQSVARVDAGPGAMAFGAVVVLTMLASLSFDPRLTWDSPKAPRND</sequence>
<keyword evidence="2" id="KW-1003">Cell membrane</keyword>
<gene>
    <name evidence="8" type="ORF">RM530_11165</name>
</gene>
<keyword evidence="9" id="KW-1185">Reference proteome</keyword>
<organism evidence="8 9">
    <name type="scientific">Banduia mediterranea</name>
    <dbReference type="NCBI Taxonomy" id="3075609"/>
    <lineage>
        <taxon>Bacteria</taxon>
        <taxon>Pseudomonadati</taxon>
        <taxon>Pseudomonadota</taxon>
        <taxon>Gammaproteobacteria</taxon>
        <taxon>Nevskiales</taxon>
        <taxon>Algiphilaceae</taxon>
        <taxon>Banduia</taxon>
    </lineage>
</organism>
<feature type="transmembrane region" description="Helical" evidence="7">
    <location>
        <begin position="147"/>
        <end position="168"/>
    </location>
</feature>
<protein>
    <submittedName>
        <fullName evidence="8">Paraquat-inducible protein A</fullName>
    </submittedName>
</protein>
<keyword evidence="5 7" id="KW-1133">Transmembrane helix</keyword>
<evidence type="ECO:0000256" key="4">
    <source>
        <dbReference type="ARBA" id="ARBA00022692"/>
    </source>
</evidence>
<evidence type="ECO:0000256" key="2">
    <source>
        <dbReference type="ARBA" id="ARBA00022475"/>
    </source>
</evidence>
<reference evidence="8 9" key="1">
    <citation type="submission" date="2023-09" db="EMBL/GenBank/DDBJ databases">
        <authorList>
            <person name="Rey-Velasco X."/>
        </authorList>
    </citation>
    <scope>NUCLEOTIDE SEQUENCE [LARGE SCALE GENOMIC DNA]</scope>
    <source>
        <strain evidence="8 9">W345</strain>
    </source>
</reference>
<evidence type="ECO:0000256" key="3">
    <source>
        <dbReference type="ARBA" id="ARBA00022519"/>
    </source>
</evidence>